<dbReference type="PANTHER" id="PTHR23070">
    <property type="entry name" value="BCS1 AAA-TYPE ATPASE"/>
    <property type="match status" value="1"/>
</dbReference>
<dbReference type="SMART" id="SM00382">
    <property type="entry name" value="AAA"/>
    <property type="match status" value="1"/>
</dbReference>
<evidence type="ECO:0000256" key="9">
    <source>
        <dbReference type="SAM" id="MobiDB-lite"/>
    </source>
</evidence>
<comment type="similarity">
    <text evidence="2">Belongs to the AAA ATPase family. BCS1 subfamily.</text>
</comment>
<reference evidence="11" key="1">
    <citation type="journal article" date="2021" name="Front. Plant Sci.">
        <title>Chromosome-Scale Genome Assembly for Chinese Sour Jujube and Insights Into Its Genome Evolution and Domestication Signature.</title>
        <authorList>
            <person name="Shen L.-Y."/>
            <person name="Luo H."/>
            <person name="Wang X.-L."/>
            <person name="Wang X.-M."/>
            <person name="Qiu X.-J."/>
            <person name="Liu H."/>
            <person name="Zhou S.-S."/>
            <person name="Jia K.-H."/>
            <person name="Nie S."/>
            <person name="Bao Y.-T."/>
            <person name="Zhang R.-G."/>
            <person name="Yun Q.-Z."/>
            <person name="Chai Y.-H."/>
            <person name="Lu J.-Y."/>
            <person name="Li Y."/>
            <person name="Zhao S.-W."/>
            <person name="Mao J.-F."/>
            <person name="Jia S.-G."/>
            <person name="Mao Y.-M."/>
        </authorList>
    </citation>
    <scope>NUCLEOTIDE SEQUENCE</scope>
    <source>
        <strain evidence="11">AT0</strain>
        <tissue evidence="11">Leaf</tissue>
    </source>
</reference>
<dbReference type="Pfam" id="PF14363">
    <property type="entry name" value="AAA_assoc"/>
    <property type="match status" value="1"/>
</dbReference>
<feature type="compositionally biased region" description="Basic and acidic residues" evidence="9">
    <location>
        <begin position="513"/>
        <end position="534"/>
    </location>
</feature>
<keyword evidence="5 8" id="KW-0067">ATP-binding</keyword>
<dbReference type="InterPro" id="IPR003593">
    <property type="entry name" value="AAA+_ATPase"/>
</dbReference>
<evidence type="ECO:0000313" key="11">
    <source>
        <dbReference type="EMBL" id="KAH7528525.1"/>
    </source>
</evidence>
<dbReference type="InterPro" id="IPR058017">
    <property type="entry name" value="At3g28540-like_C"/>
</dbReference>
<dbReference type="Pfam" id="PF00004">
    <property type="entry name" value="AAA"/>
    <property type="match status" value="1"/>
</dbReference>
<dbReference type="Gene3D" id="6.10.280.40">
    <property type="match status" value="1"/>
</dbReference>
<feature type="compositionally biased region" description="Basic and acidic residues" evidence="9">
    <location>
        <begin position="493"/>
        <end position="504"/>
    </location>
</feature>
<dbReference type="PROSITE" id="PS00674">
    <property type="entry name" value="AAA"/>
    <property type="match status" value="1"/>
</dbReference>
<evidence type="ECO:0000256" key="2">
    <source>
        <dbReference type="ARBA" id="ARBA00007448"/>
    </source>
</evidence>
<keyword evidence="6" id="KW-0460">Magnesium</keyword>
<gene>
    <name evidence="11" type="ORF">FEM48_Zijuj05G0081400</name>
</gene>
<dbReference type="InterPro" id="IPR025753">
    <property type="entry name" value="AAA_N_dom"/>
</dbReference>
<feature type="domain" description="AAA+ ATPase" evidence="10">
    <location>
        <begin position="268"/>
        <end position="424"/>
    </location>
</feature>
<dbReference type="GO" id="GO:0006950">
    <property type="term" value="P:response to stress"/>
    <property type="evidence" value="ECO:0007669"/>
    <property type="project" value="UniProtKB-ARBA"/>
</dbReference>
<dbReference type="Gene3D" id="3.40.50.300">
    <property type="entry name" value="P-loop containing nucleotide triphosphate hydrolases"/>
    <property type="match status" value="1"/>
</dbReference>
<comment type="catalytic activity">
    <reaction evidence="7">
        <text>ATP + H2O = ADP + phosphate + H(+)</text>
        <dbReference type="Rhea" id="RHEA:13065"/>
        <dbReference type="ChEBI" id="CHEBI:15377"/>
        <dbReference type="ChEBI" id="CHEBI:15378"/>
        <dbReference type="ChEBI" id="CHEBI:30616"/>
        <dbReference type="ChEBI" id="CHEBI:43474"/>
        <dbReference type="ChEBI" id="CHEBI:456216"/>
    </reaction>
</comment>
<evidence type="ECO:0000256" key="1">
    <source>
        <dbReference type="ARBA" id="ARBA00001946"/>
    </source>
</evidence>
<dbReference type="AlphaFoldDB" id="A0A978VDT6"/>
<dbReference type="FunFam" id="3.40.50.300:FF:001122">
    <property type="entry name" value="AAA-ATPase ASD, mitochondrial"/>
    <property type="match status" value="1"/>
</dbReference>
<dbReference type="CDD" id="cd19510">
    <property type="entry name" value="RecA-like_BCS1"/>
    <property type="match status" value="1"/>
</dbReference>
<evidence type="ECO:0000256" key="4">
    <source>
        <dbReference type="ARBA" id="ARBA00022801"/>
    </source>
</evidence>
<evidence type="ECO:0000259" key="10">
    <source>
        <dbReference type="SMART" id="SM00382"/>
    </source>
</evidence>
<protein>
    <recommendedName>
        <fullName evidence="10">AAA+ ATPase domain-containing protein</fullName>
    </recommendedName>
</protein>
<evidence type="ECO:0000256" key="3">
    <source>
        <dbReference type="ARBA" id="ARBA00022741"/>
    </source>
</evidence>
<accession>A0A978VDT6</accession>
<comment type="cofactor">
    <cofactor evidence="1">
        <name>Mg(2+)</name>
        <dbReference type="ChEBI" id="CHEBI:18420"/>
    </cofactor>
</comment>
<evidence type="ECO:0000256" key="6">
    <source>
        <dbReference type="ARBA" id="ARBA00022842"/>
    </source>
</evidence>
<proteinExistence type="inferred from homology"/>
<evidence type="ECO:0000256" key="7">
    <source>
        <dbReference type="ARBA" id="ARBA00049360"/>
    </source>
</evidence>
<dbReference type="InterPro" id="IPR003960">
    <property type="entry name" value="ATPase_AAA_CS"/>
</dbReference>
<dbReference type="InterPro" id="IPR003959">
    <property type="entry name" value="ATPase_AAA_core"/>
</dbReference>
<dbReference type="GO" id="GO:0005524">
    <property type="term" value="F:ATP binding"/>
    <property type="evidence" value="ECO:0007669"/>
    <property type="project" value="UniProtKB-KW"/>
</dbReference>
<evidence type="ECO:0000256" key="8">
    <source>
        <dbReference type="RuleBase" id="RU003651"/>
    </source>
</evidence>
<organism evidence="11 12">
    <name type="scientific">Ziziphus jujuba var. spinosa</name>
    <dbReference type="NCBI Taxonomy" id="714518"/>
    <lineage>
        <taxon>Eukaryota</taxon>
        <taxon>Viridiplantae</taxon>
        <taxon>Streptophyta</taxon>
        <taxon>Embryophyta</taxon>
        <taxon>Tracheophyta</taxon>
        <taxon>Spermatophyta</taxon>
        <taxon>Magnoliopsida</taxon>
        <taxon>eudicotyledons</taxon>
        <taxon>Gunneridae</taxon>
        <taxon>Pentapetalae</taxon>
        <taxon>rosids</taxon>
        <taxon>fabids</taxon>
        <taxon>Rosales</taxon>
        <taxon>Rhamnaceae</taxon>
        <taxon>Paliureae</taxon>
        <taxon>Ziziphus</taxon>
    </lineage>
</organism>
<keyword evidence="4" id="KW-0378">Hydrolase</keyword>
<keyword evidence="3 8" id="KW-0547">Nucleotide-binding</keyword>
<dbReference type="InterPro" id="IPR027417">
    <property type="entry name" value="P-loop_NTPase"/>
</dbReference>
<sequence>MKPSLLSLFLSLINYDIHAKGLAHIMGKDSNKIALRTTSERMKMVPARLTQKWATMASFMFVWAIVSQYLLPNELHRIIHRFKRKLKNYFDPYIKITIHEFTGERLRRSEAYASVEAYLSSITSKIGKRFKAEMETENSNLVLSLDENEEVSDEFQGAKLWWVLSKVVPPKSTVQRFCKLTFHKRYKEMVTNSYLQHVMRQGKEIRKGNRKRRIHSNCSGYKWSHTVFEHPASFETIAMDQDKKQEIIEDLLAFSRGKDYYARIGKAWKRGYLLYGPPGTGKTTMIAAMANLLNYDVYDLELTAVSSNIDLRRLLIETTSKSIIVIEDIDCSVDLTGQRKKRTEQSCLKDENKCSVKEKKEHKEEGDSSTYVTLSGLLNFIDGLWSSCGAERLIVFTTNYVEKLDPALIRRGRMDKHIEMSYCSFNGFKVLAKNYLDLENHKMFERIEKLMEETKITPADVAENLMPKSLVDDPERCLSNFIQVLEKVLENASAKKSEETELTKESNANGKAEAADNDKQSVEDESTKRETVPI</sequence>
<dbReference type="Pfam" id="PF25568">
    <property type="entry name" value="AAA_lid_At3g28540"/>
    <property type="match status" value="1"/>
</dbReference>
<comment type="caution">
    <text evidence="11">The sequence shown here is derived from an EMBL/GenBank/DDBJ whole genome shotgun (WGS) entry which is preliminary data.</text>
</comment>
<feature type="region of interest" description="Disordered" evidence="9">
    <location>
        <begin position="493"/>
        <end position="534"/>
    </location>
</feature>
<dbReference type="GO" id="GO:0016887">
    <property type="term" value="F:ATP hydrolysis activity"/>
    <property type="evidence" value="ECO:0007669"/>
    <property type="project" value="InterPro"/>
</dbReference>
<evidence type="ECO:0000313" key="12">
    <source>
        <dbReference type="Proteomes" id="UP000813462"/>
    </source>
</evidence>
<dbReference type="SUPFAM" id="SSF52540">
    <property type="entry name" value="P-loop containing nucleoside triphosphate hydrolases"/>
    <property type="match status" value="1"/>
</dbReference>
<dbReference type="EMBL" id="JAEACU010000005">
    <property type="protein sequence ID" value="KAH7528525.1"/>
    <property type="molecule type" value="Genomic_DNA"/>
</dbReference>
<dbReference type="Proteomes" id="UP000813462">
    <property type="component" value="Unassembled WGS sequence"/>
</dbReference>
<dbReference type="InterPro" id="IPR050747">
    <property type="entry name" value="Mitochondrial_chaperone_BCS1"/>
</dbReference>
<name>A0A978VDT6_ZIZJJ</name>
<evidence type="ECO:0000256" key="5">
    <source>
        <dbReference type="ARBA" id="ARBA00022840"/>
    </source>
</evidence>